<dbReference type="InterPro" id="IPR003593">
    <property type="entry name" value="AAA+_ATPase"/>
</dbReference>
<dbReference type="FunFam" id="1.10.860.10:FF:000001">
    <property type="entry name" value="Replicative DNA helicase"/>
    <property type="match status" value="1"/>
</dbReference>
<dbReference type="GO" id="GO:0003677">
    <property type="term" value="F:DNA binding"/>
    <property type="evidence" value="ECO:0007669"/>
    <property type="project" value="UniProtKB-UniRule"/>
</dbReference>
<dbReference type="GO" id="GO:1990077">
    <property type="term" value="C:primosome complex"/>
    <property type="evidence" value="ECO:0007669"/>
    <property type="project" value="UniProtKB-UniRule"/>
</dbReference>
<keyword evidence="7 12" id="KW-0067">ATP-binding</keyword>
<evidence type="ECO:0000256" key="9">
    <source>
        <dbReference type="ARBA" id="ARBA00023235"/>
    </source>
</evidence>
<evidence type="ECO:0000256" key="2">
    <source>
        <dbReference type="ARBA" id="ARBA00022515"/>
    </source>
</evidence>
<evidence type="ECO:0000256" key="8">
    <source>
        <dbReference type="ARBA" id="ARBA00023125"/>
    </source>
</evidence>
<dbReference type="SMART" id="SM00382">
    <property type="entry name" value="AAA"/>
    <property type="match status" value="1"/>
</dbReference>
<evidence type="ECO:0000256" key="3">
    <source>
        <dbReference type="ARBA" id="ARBA00022705"/>
    </source>
</evidence>
<dbReference type="InterPro" id="IPR027417">
    <property type="entry name" value="P-loop_NTPase"/>
</dbReference>
<dbReference type="AlphaFoldDB" id="A7NR27"/>
<keyword evidence="9" id="KW-0413">Isomerase</keyword>
<keyword evidence="4 12" id="KW-0547">Nucleotide-binding</keyword>
<comment type="catalytic activity">
    <reaction evidence="10 12">
        <text>ATP + H2O = ADP + phosphate + H(+)</text>
        <dbReference type="Rhea" id="RHEA:13065"/>
        <dbReference type="ChEBI" id="CHEBI:15377"/>
        <dbReference type="ChEBI" id="CHEBI:15378"/>
        <dbReference type="ChEBI" id="CHEBI:30616"/>
        <dbReference type="ChEBI" id="CHEBI:43474"/>
        <dbReference type="ChEBI" id="CHEBI:456216"/>
        <dbReference type="EC" id="5.6.2.3"/>
    </reaction>
</comment>
<dbReference type="PROSITE" id="PS51199">
    <property type="entry name" value="SF4_HELICASE"/>
    <property type="match status" value="1"/>
</dbReference>
<dbReference type="Pfam" id="PF00772">
    <property type="entry name" value="DnaB"/>
    <property type="match status" value="1"/>
</dbReference>
<dbReference type="InterPro" id="IPR007692">
    <property type="entry name" value="DNA_helicase_DnaB"/>
</dbReference>
<evidence type="ECO:0000313" key="14">
    <source>
        <dbReference type="EMBL" id="ABU60023.1"/>
    </source>
</evidence>
<evidence type="ECO:0000256" key="4">
    <source>
        <dbReference type="ARBA" id="ARBA00022741"/>
    </source>
</evidence>
<dbReference type="EMBL" id="CP000804">
    <property type="protein sequence ID" value="ABU60023.1"/>
    <property type="molecule type" value="Genomic_DNA"/>
</dbReference>
<feature type="domain" description="SF4 helicase" evidence="13">
    <location>
        <begin position="176"/>
        <end position="440"/>
    </location>
</feature>
<evidence type="ECO:0000256" key="10">
    <source>
        <dbReference type="ARBA" id="ARBA00048954"/>
    </source>
</evidence>
<dbReference type="Gene3D" id="1.10.860.10">
    <property type="entry name" value="DNAb Helicase, Chain A"/>
    <property type="match status" value="1"/>
</dbReference>
<keyword evidence="5 12" id="KW-0378">Hydrolase</keyword>
<sequence length="444" mass="50201">MTALPDLPQSIDAEKATLGSILLNRDAIIAIAPWLQAEYFYLQRHAQIYEAMLTCYNARIPPDTRTVAEELRRRNQLEAVGGVLYLSELVESVPTSYHVEYYARIVEHTALRRRLITAGSKIAALGYDEQRDIEDTLDLAEQTLFEVSQRRINQDFVHIGQVIDAYYEQINYLQEHRGEVVGLPTGFRDLDLITGGLQRSDLIILAARPGVGKTSLVMSIAYNVAMHYQGTVGVFSLEMSREQLVQRLLSMETTIDTHRLRLGQLREDEMERVISAMGRLAAAPIYIEDSAGLSIMDVRSRARRLQARAGVDLIIIDYLQLMQGRRTDNRVQEVSEISRGLKALARELNVPVIALSQLSRAVEGRTSHVPVLSDLRESGSIEQDADIVMFIYREELYDPNTDKKGIAEIHIAKHRNGPVGVVPMRFEPSTTRFMDLTYRTPEGY</sequence>
<dbReference type="STRING" id="383372.Rcas_3990"/>
<dbReference type="HOGENOM" id="CLU_005373_0_0_0"/>
<dbReference type="GO" id="GO:0042802">
    <property type="term" value="F:identical protein binding"/>
    <property type="evidence" value="ECO:0007669"/>
    <property type="project" value="UniProtKB-ARBA"/>
</dbReference>
<proteinExistence type="inferred from homology"/>
<dbReference type="FunFam" id="3.40.50.300:FF:000076">
    <property type="entry name" value="Replicative DNA helicase"/>
    <property type="match status" value="1"/>
</dbReference>
<dbReference type="SUPFAM" id="SSF52540">
    <property type="entry name" value="P-loop containing nucleoside triphosphate hydrolases"/>
    <property type="match status" value="1"/>
</dbReference>
<dbReference type="NCBIfam" id="TIGR00665">
    <property type="entry name" value="DnaB"/>
    <property type="match status" value="1"/>
</dbReference>
<evidence type="ECO:0000256" key="5">
    <source>
        <dbReference type="ARBA" id="ARBA00022801"/>
    </source>
</evidence>
<dbReference type="SUPFAM" id="SSF48024">
    <property type="entry name" value="N-terminal domain of DnaB helicase"/>
    <property type="match status" value="1"/>
</dbReference>
<protein>
    <recommendedName>
        <fullName evidence="11 12">Replicative DNA helicase</fullName>
        <ecNumber evidence="11 12">5.6.2.3</ecNumber>
    </recommendedName>
</protein>
<dbReference type="GO" id="GO:0043139">
    <property type="term" value="F:5'-3' DNA helicase activity"/>
    <property type="evidence" value="ECO:0007669"/>
    <property type="project" value="UniProtKB-EC"/>
</dbReference>
<evidence type="ECO:0000256" key="11">
    <source>
        <dbReference type="NCBIfam" id="TIGR00665"/>
    </source>
</evidence>
<dbReference type="GO" id="GO:0006269">
    <property type="term" value="P:DNA replication, synthesis of primer"/>
    <property type="evidence" value="ECO:0007669"/>
    <property type="project" value="UniProtKB-UniRule"/>
</dbReference>
<dbReference type="InterPro" id="IPR036185">
    <property type="entry name" value="DNA_heli_DnaB-like_N_sf"/>
</dbReference>
<name>A7NR27_ROSCS</name>
<dbReference type="Gene3D" id="3.40.50.300">
    <property type="entry name" value="P-loop containing nucleotide triphosphate hydrolases"/>
    <property type="match status" value="1"/>
</dbReference>
<dbReference type="KEGG" id="rca:Rcas_3990"/>
<keyword evidence="2 12" id="KW-0639">Primosome</keyword>
<dbReference type="OrthoDB" id="9773982at2"/>
<dbReference type="InterPro" id="IPR007694">
    <property type="entry name" value="DNA_helicase_DnaB-like_C"/>
</dbReference>
<dbReference type="InterPro" id="IPR007693">
    <property type="entry name" value="DNA_helicase_DnaB-like_N"/>
</dbReference>
<dbReference type="RefSeq" id="WP_012122446.1">
    <property type="nucleotide sequence ID" value="NC_009767.1"/>
</dbReference>
<accession>A7NR27</accession>
<dbReference type="GO" id="GO:0016887">
    <property type="term" value="F:ATP hydrolysis activity"/>
    <property type="evidence" value="ECO:0007669"/>
    <property type="project" value="RHEA"/>
</dbReference>
<comment type="similarity">
    <text evidence="1 12">Belongs to the helicase family. DnaB subfamily.</text>
</comment>
<dbReference type="Proteomes" id="UP000000263">
    <property type="component" value="Chromosome"/>
</dbReference>
<dbReference type="CDD" id="cd00984">
    <property type="entry name" value="DnaB_C"/>
    <property type="match status" value="1"/>
</dbReference>
<gene>
    <name evidence="14" type="ordered locus">Rcas_3990</name>
</gene>
<evidence type="ECO:0000256" key="6">
    <source>
        <dbReference type="ARBA" id="ARBA00022806"/>
    </source>
</evidence>
<evidence type="ECO:0000256" key="1">
    <source>
        <dbReference type="ARBA" id="ARBA00008428"/>
    </source>
</evidence>
<dbReference type="eggNOG" id="COG0305">
    <property type="taxonomic scope" value="Bacteria"/>
</dbReference>
<evidence type="ECO:0000313" key="15">
    <source>
        <dbReference type="Proteomes" id="UP000000263"/>
    </source>
</evidence>
<dbReference type="Pfam" id="PF03796">
    <property type="entry name" value="DnaB_C"/>
    <property type="match status" value="1"/>
</dbReference>
<dbReference type="EC" id="5.6.2.3" evidence="11 12"/>
<evidence type="ECO:0000256" key="7">
    <source>
        <dbReference type="ARBA" id="ARBA00022840"/>
    </source>
</evidence>
<reference evidence="14 15" key="1">
    <citation type="submission" date="2007-08" db="EMBL/GenBank/DDBJ databases">
        <title>Complete sequence of Roseiflexus castenholzii DSM 13941.</title>
        <authorList>
            <consortium name="US DOE Joint Genome Institute"/>
            <person name="Copeland A."/>
            <person name="Lucas S."/>
            <person name="Lapidus A."/>
            <person name="Barry K."/>
            <person name="Glavina del Rio T."/>
            <person name="Dalin E."/>
            <person name="Tice H."/>
            <person name="Pitluck S."/>
            <person name="Thompson L.S."/>
            <person name="Brettin T."/>
            <person name="Bruce D."/>
            <person name="Detter J.C."/>
            <person name="Han C."/>
            <person name="Tapia R."/>
            <person name="Schmutz J."/>
            <person name="Larimer F."/>
            <person name="Land M."/>
            <person name="Hauser L."/>
            <person name="Kyrpides N."/>
            <person name="Mikhailova N."/>
            <person name="Bryant D.A."/>
            <person name="Hanada S."/>
            <person name="Tsukatani Y."/>
            <person name="Richardson P."/>
        </authorList>
    </citation>
    <scope>NUCLEOTIDE SEQUENCE [LARGE SCALE GENOMIC DNA]</scope>
    <source>
        <strain evidence="15">DSM 13941 / HLO8</strain>
    </source>
</reference>
<keyword evidence="15" id="KW-1185">Reference proteome</keyword>
<dbReference type="NCBIfam" id="NF004384">
    <property type="entry name" value="PRK05748.1"/>
    <property type="match status" value="1"/>
</dbReference>
<dbReference type="GO" id="GO:0005829">
    <property type="term" value="C:cytosol"/>
    <property type="evidence" value="ECO:0007669"/>
    <property type="project" value="TreeGrafter"/>
</dbReference>
<keyword evidence="6 12" id="KW-0347">Helicase</keyword>
<dbReference type="PANTHER" id="PTHR30153">
    <property type="entry name" value="REPLICATIVE DNA HELICASE DNAB"/>
    <property type="match status" value="1"/>
</dbReference>
<dbReference type="InterPro" id="IPR016136">
    <property type="entry name" value="DNA_helicase_N/primase_C"/>
</dbReference>
<keyword evidence="8 12" id="KW-0238">DNA-binding</keyword>
<organism evidence="14 15">
    <name type="scientific">Roseiflexus castenholzii (strain DSM 13941 / HLO8)</name>
    <dbReference type="NCBI Taxonomy" id="383372"/>
    <lineage>
        <taxon>Bacteria</taxon>
        <taxon>Bacillati</taxon>
        <taxon>Chloroflexota</taxon>
        <taxon>Chloroflexia</taxon>
        <taxon>Chloroflexales</taxon>
        <taxon>Roseiflexineae</taxon>
        <taxon>Roseiflexaceae</taxon>
        <taxon>Roseiflexus</taxon>
    </lineage>
</organism>
<comment type="function">
    <text evidence="12">The main replicative DNA helicase, it participates in initiation and elongation during chromosome replication. Travels ahead of the DNA replisome, separating dsDNA into templates for DNA synthesis. A processive ATP-dependent 5'-3' DNA helicase it has DNA-dependent ATPase activity.</text>
</comment>
<dbReference type="GO" id="GO:0005524">
    <property type="term" value="F:ATP binding"/>
    <property type="evidence" value="ECO:0007669"/>
    <property type="project" value="UniProtKB-UniRule"/>
</dbReference>
<dbReference type="PANTHER" id="PTHR30153:SF2">
    <property type="entry name" value="REPLICATIVE DNA HELICASE"/>
    <property type="match status" value="1"/>
</dbReference>
<evidence type="ECO:0000256" key="12">
    <source>
        <dbReference type="RuleBase" id="RU362085"/>
    </source>
</evidence>
<keyword evidence="3 12" id="KW-0235">DNA replication</keyword>
<evidence type="ECO:0000259" key="13">
    <source>
        <dbReference type="PROSITE" id="PS51199"/>
    </source>
</evidence>